<accession>A0A0K1PCL3</accession>
<evidence type="ECO:0000313" key="3">
    <source>
        <dbReference type="Proteomes" id="UP000055590"/>
    </source>
</evidence>
<dbReference type="STRING" id="1391653.AKJ08_1548"/>
<gene>
    <name evidence="2" type="ORF">AKJ08_1548</name>
</gene>
<feature type="compositionally biased region" description="Basic residues" evidence="1">
    <location>
        <begin position="23"/>
        <end position="44"/>
    </location>
</feature>
<dbReference type="KEGG" id="vin:AKJ08_1548"/>
<keyword evidence="3" id="KW-1185">Reference proteome</keyword>
<evidence type="ECO:0000313" key="2">
    <source>
        <dbReference type="EMBL" id="AKU91161.1"/>
    </source>
</evidence>
<reference evidence="2 3" key="1">
    <citation type="submission" date="2015-08" db="EMBL/GenBank/DDBJ databases">
        <authorList>
            <person name="Babu N.S."/>
            <person name="Beckwith C.J."/>
            <person name="Beseler K.G."/>
            <person name="Brison A."/>
            <person name="Carone J.V."/>
            <person name="Caskin T.P."/>
            <person name="Diamond M."/>
            <person name="Durham M.E."/>
            <person name="Foxe J.M."/>
            <person name="Go M."/>
            <person name="Henderson B.A."/>
            <person name="Jones I.B."/>
            <person name="McGettigan J.A."/>
            <person name="Micheletti S.J."/>
            <person name="Nasrallah M.E."/>
            <person name="Ortiz D."/>
            <person name="Piller C.R."/>
            <person name="Privatt S.R."/>
            <person name="Schneider S.L."/>
            <person name="Sharp S."/>
            <person name="Smith T.C."/>
            <person name="Stanton J.D."/>
            <person name="Ullery H.E."/>
            <person name="Wilson R.J."/>
            <person name="Serrano M.G."/>
            <person name="Buck G."/>
            <person name="Lee V."/>
            <person name="Wang Y."/>
            <person name="Carvalho R."/>
            <person name="Voegtly L."/>
            <person name="Shi R."/>
            <person name="Duckworth R."/>
            <person name="Johnson A."/>
            <person name="Loviza R."/>
            <person name="Walstead R."/>
            <person name="Shah Z."/>
            <person name="Kiflezghi M."/>
            <person name="Wade K."/>
            <person name="Ball S.L."/>
            <person name="Bradley K.W."/>
            <person name="Asai D.J."/>
            <person name="Bowman C.A."/>
            <person name="Russell D.A."/>
            <person name="Pope W.H."/>
            <person name="Jacobs-Sera D."/>
            <person name="Hendrix R.W."/>
            <person name="Hatfull G.F."/>
        </authorList>
    </citation>
    <scope>NUCLEOTIDE SEQUENCE [LARGE SCALE GENOMIC DNA]</scope>
    <source>
        <strain evidence="2 3">DSM 27710</strain>
    </source>
</reference>
<dbReference type="AlphaFoldDB" id="A0A0K1PCL3"/>
<protein>
    <submittedName>
        <fullName evidence="2">Uncharacterized protein</fullName>
    </submittedName>
</protein>
<sequence>MRSRPGPTTIKSLPRTPEERPHARSRRPAPRVHRRRAAGARRSR</sequence>
<evidence type="ECO:0000256" key="1">
    <source>
        <dbReference type="SAM" id="MobiDB-lite"/>
    </source>
</evidence>
<feature type="region of interest" description="Disordered" evidence="1">
    <location>
        <begin position="1"/>
        <end position="44"/>
    </location>
</feature>
<proteinExistence type="predicted"/>
<name>A0A0K1PCL3_9BACT</name>
<dbReference type="EMBL" id="CP012332">
    <property type="protein sequence ID" value="AKU91161.1"/>
    <property type="molecule type" value="Genomic_DNA"/>
</dbReference>
<dbReference type="Proteomes" id="UP000055590">
    <property type="component" value="Chromosome"/>
</dbReference>
<organism evidence="2 3">
    <name type="scientific">Vulgatibacter incomptus</name>
    <dbReference type="NCBI Taxonomy" id="1391653"/>
    <lineage>
        <taxon>Bacteria</taxon>
        <taxon>Pseudomonadati</taxon>
        <taxon>Myxococcota</taxon>
        <taxon>Myxococcia</taxon>
        <taxon>Myxococcales</taxon>
        <taxon>Cystobacterineae</taxon>
        <taxon>Vulgatibacteraceae</taxon>
        <taxon>Vulgatibacter</taxon>
    </lineage>
</organism>